<protein>
    <submittedName>
        <fullName evidence="2">Uncharacterized protein</fullName>
    </submittedName>
</protein>
<dbReference type="OrthoDB" id="9869585at2"/>
<organism evidence="2 3">
    <name type="scientific">Terasakiispira papahanaumokuakeensis</name>
    <dbReference type="NCBI Taxonomy" id="197479"/>
    <lineage>
        <taxon>Bacteria</taxon>
        <taxon>Pseudomonadati</taxon>
        <taxon>Pseudomonadota</taxon>
        <taxon>Gammaproteobacteria</taxon>
        <taxon>Oceanospirillales</taxon>
        <taxon>Terasakiispira</taxon>
    </lineage>
</organism>
<feature type="transmembrane region" description="Helical" evidence="1">
    <location>
        <begin position="54"/>
        <end position="73"/>
    </location>
</feature>
<keyword evidence="1" id="KW-0812">Transmembrane</keyword>
<feature type="transmembrane region" description="Helical" evidence="1">
    <location>
        <begin position="232"/>
        <end position="256"/>
    </location>
</feature>
<dbReference type="STRING" id="197479.BFW38_13655"/>
<dbReference type="RefSeq" id="WP_068999403.1">
    <property type="nucleotide sequence ID" value="NZ_MDTQ01000001.1"/>
</dbReference>
<accession>A0A1E2VC51</accession>
<dbReference type="AlphaFoldDB" id="A0A1E2VC51"/>
<name>A0A1E2VC51_9GAMM</name>
<evidence type="ECO:0000313" key="3">
    <source>
        <dbReference type="Proteomes" id="UP000094291"/>
    </source>
</evidence>
<evidence type="ECO:0000313" key="2">
    <source>
        <dbReference type="EMBL" id="ODC04422.1"/>
    </source>
</evidence>
<comment type="caution">
    <text evidence="2">The sequence shown here is derived from an EMBL/GenBank/DDBJ whole genome shotgun (WGS) entry which is preliminary data.</text>
</comment>
<evidence type="ECO:0000256" key="1">
    <source>
        <dbReference type="SAM" id="Phobius"/>
    </source>
</evidence>
<keyword evidence="1" id="KW-1133">Transmembrane helix</keyword>
<proteinExistence type="predicted"/>
<dbReference type="EMBL" id="MDTQ01000001">
    <property type="protein sequence ID" value="ODC04422.1"/>
    <property type="molecule type" value="Genomic_DNA"/>
</dbReference>
<keyword evidence="1" id="KW-0472">Membrane</keyword>
<keyword evidence="3" id="KW-1185">Reference proteome</keyword>
<feature type="transmembrane region" description="Helical" evidence="1">
    <location>
        <begin position="199"/>
        <end position="220"/>
    </location>
</feature>
<reference evidence="2 3" key="1">
    <citation type="submission" date="2016-08" db="EMBL/GenBank/DDBJ databases">
        <authorList>
            <person name="Seilhamer J.J."/>
        </authorList>
    </citation>
    <scope>NUCLEOTIDE SEQUENCE [LARGE SCALE GENOMIC DNA]</scope>
    <source>
        <strain evidence="2 3">PH27A</strain>
    </source>
</reference>
<dbReference type="Proteomes" id="UP000094291">
    <property type="component" value="Unassembled WGS sequence"/>
</dbReference>
<feature type="transmembrane region" description="Helical" evidence="1">
    <location>
        <begin position="25"/>
        <end position="48"/>
    </location>
</feature>
<gene>
    <name evidence="2" type="ORF">BFW38_13655</name>
</gene>
<sequence length="279" mass="32130">MKESSRDITEFEHFFVNRSLRSRVFLVNFIKWPCYAFIFYVVTLPLWVALTTEITLVIGLSLMGVIGFLVFWVRSFITGLFKIEITRDDEVKSYDAVIKKVVFGMRNPHSGVSQKVPLFYANGKRLIVPVGSEDLLSRCAGEDVSISTVSSYPIKNGRCLKNFIFQEELILLKVETEDEVFIDVHNMIKNHGRHVFKSYYVDSAIMFSIMASVICSFLFFDPLSYWVSDPGFFMSCGVVLVGIVLSLLVFLIYEVIRKKINSEYKNDVFYFDDKLRGKP</sequence>